<keyword evidence="2" id="KW-1185">Reference proteome</keyword>
<accession>A0ABP9K9Z3</accession>
<organism evidence="1 2">
    <name type="scientific">Nocardia callitridis</name>
    <dbReference type="NCBI Taxonomy" id="648753"/>
    <lineage>
        <taxon>Bacteria</taxon>
        <taxon>Bacillati</taxon>
        <taxon>Actinomycetota</taxon>
        <taxon>Actinomycetes</taxon>
        <taxon>Mycobacteriales</taxon>
        <taxon>Nocardiaceae</taxon>
        <taxon>Nocardia</taxon>
    </lineage>
</organism>
<evidence type="ECO:0000313" key="2">
    <source>
        <dbReference type="Proteomes" id="UP001500603"/>
    </source>
</evidence>
<dbReference type="EMBL" id="BAABJM010000002">
    <property type="protein sequence ID" value="GAA5054034.1"/>
    <property type="molecule type" value="Genomic_DNA"/>
</dbReference>
<comment type="caution">
    <text evidence="1">The sequence shown here is derived from an EMBL/GenBank/DDBJ whole genome shotgun (WGS) entry which is preliminary data.</text>
</comment>
<reference evidence="2" key="1">
    <citation type="journal article" date="2019" name="Int. J. Syst. Evol. Microbiol.">
        <title>The Global Catalogue of Microorganisms (GCM) 10K type strain sequencing project: providing services to taxonomists for standard genome sequencing and annotation.</title>
        <authorList>
            <consortium name="The Broad Institute Genomics Platform"/>
            <consortium name="The Broad Institute Genome Sequencing Center for Infectious Disease"/>
            <person name="Wu L."/>
            <person name="Ma J."/>
        </authorList>
    </citation>
    <scope>NUCLEOTIDE SEQUENCE [LARGE SCALE GENOMIC DNA]</scope>
    <source>
        <strain evidence="2">JCM 18298</strain>
    </source>
</reference>
<sequence length="116" mass="12658">MPLDATRSPARTLNCPLRIPARLTRTTPLGASLPSVTRDSGVTSARARVAWHGRFLAAAVGSAAMHQADQRMRRLDELVAAAPIVRRPSFGTSKCTDVRLETEMQWQLTHPKVSQG</sequence>
<gene>
    <name evidence="1" type="ORF">GCM10023318_28500</name>
</gene>
<evidence type="ECO:0000313" key="1">
    <source>
        <dbReference type="EMBL" id="GAA5054034.1"/>
    </source>
</evidence>
<name>A0ABP9K9Z3_9NOCA</name>
<proteinExistence type="predicted"/>
<protein>
    <submittedName>
        <fullName evidence="1">Uncharacterized protein</fullName>
    </submittedName>
</protein>
<dbReference type="Proteomes" id="UP001500603">
    <property type="component" value="Unassembled WGS sequence"/>
</dbReference>